<name>A0A5E4Q9D2_9NEOP</name>
<accession>A0A5E4Q9D2</accession>
<dbReference type="AlphaFoldDB" id="A0A5E4Q9D2"/>
<protein>
    <submittedName>
        <fullName evidence="2">Uncharacterized protein</fullName>
    </submittedName>
</protein>
<feature type="region of interest" description="Disordered" evidence="1">
    <location>
        <begin position="1"/>
        <end position="76"/>
    </location>
</feature>
<reference evidence="2 3" key="1">
    <citation type="submission" date="2017-07" db="EMBL/GenBank/DDBJ databases">
        <authorList>
            <person name="Talla V."/>
            <person name="Backstrom N."/>
        </authorList>
    </citation>
    <scope>NUCLEOTIDE SEQUENCE [LARGE SCALE GENOMIC DNA]</scope>
</reference>
<dbReference type="Proteomes" id="UP000324832">
    <property type="component" value="Unassembled WGS sequence"/>
</dbReference>
<keyword evidence="3" id="KW-1185">Reference proteome</keyword>
<sequence length="76" mass="8363">MHPHMTPRSPRSRPPSHTCSTTLCRGRRGEATRSCCGSPRTLRGAPSTTWRPCSPPRLPSTVGRRPNCRAPTITNL</sequence>
<proteinExistence type="predicted"/>
<evidence type="ECO:0000313" key="3">
    <source>
        <dbReference type="Proteomes" id="UP000324832"/>
    </source>
</evidence>
<evidence type="ECO:0000256" key="1">
    <source>
        <dbReference type="SAM" id="MobiDB-lite"/>
    </source>
</evidence>
<gene>
    <name evidence="2" type="ORF">LSINAPIS_LOCUS6748</name>
</gene>
<organism evidence="2 3">
    <name type="scientific">Leptidea sinapis</name>
    <dbReference type="NCBI Taxonomy" id="189913"/>
    <lineage>
        <taxon>Eukaryota</taxon>
        <taxon>Metazoa</taxon>
        <taxon>Ecdysozoa</taxon>
        <taxon>Arthropoda</taxon>
        <taxon>Hexapoda</taxon>
        <taxon>Insecta</taxon>
        <taxon>Pterygota</taxon>
        <taxon>Neoptera</taxon>
        <taxon>Endopterygota</taxon>
        <taxon>Lepidoptera</taxon>
        <taxon>Glossata</taxon>
        <taxon>Ditrysia</taxon>
        <taxon>Papilionoidea</taxon>
        <taxon>Pieridae</taxon>
        <taxon>Dismorphiinae</taxon>
        <taxon>Leptidea</taxon>
    </lineage>
</organism>
<feature type="compositionally biased region" description="Low complexity" evidence="1">
    <location>
        <begin position="1"/>
        <end position="22"/>
    </location>
</feature>
<dbReference type="EMBL" id="FZQP02002159">
    <property type="protein sequence ID" value="VVC94904.1"/>
    <property type="molecule type" value="Genomic_DNA"/>
</dbReference>
<evidence type="ECO:0000313" key="2">
    <source>
        <dbReference type="EMBL" id="VVC94904.1"/>
    </source>
</evidence>